<accession>A0ABP9L6E8</accession>
<feature type="transmembrane region" description="Helical" evidence="2">
    <location>
        <begin position="12"/>
        <end position="30"/>
    </location>
</feature>
<organism evidence="3 4">
    <name type="scientific">[Roseibacterium] beibuensis</name>
    <dbReference type="NCBI Taxonomy" id="1193142"/>
    <lineage>
        <taxon>Bacteria</taxon>
        <taxon>Pseudomonadati</taxon>
        <taxon>Pseudomonadota</taxon>
        <taxon>Alphaproteobacteria</taxon>
        <taxon>Rhodobacterales</taxon>
        <taxon>Roseobacteraceae</taxon>
        <taxon>Roseicyclus</taxon>
    </lineage>
</organism>
<dbReference type="EMBL" id="BAABHW010000001">
    <property type="protein sequence ID" value="GAA5069959.1"/>
    <property type="molecule type" value="Genomic_DNA"/>
</dbReference>
<keyword evidence="2" id="KW-1133">Transmembrane helix</keyword>
<keyword evidence="4" id="KW-1185">Reference proteome</keyword>
<evidence type="ECO:0000256" key="1">
    <source>
        <dbReference type="SAM" id="MobiDB-lite"/>
    </source>
</evidence>
<proteinExistence type="predicted"/>
<keyword evidence="2" id="KW-0812">Transmembrane</keyword>
<dbReference type="Proteomes" id="UP001499910">
    <property type="component" value="Unassembled WGS sequence"/>
</dbReference>
<comment type="caution">
    <text evidence="3">The sequence shown here is derived from an EMBL/GenBank/DDBJ whole genome shotgun (WGS) entry which is preliminary data.</text>
</comment>
<evidence type="ECO:0000313" key="4">
    <source>
        <dbReference type="Proteomes" id="UP001499910"/>
    </source>
</evidence>
<evidence type="ECO:0000313" key="3">
    <source>
        <dbReference type="EMBL" id="GAA5069959.1"/>
    </source>
</evidence>
<feature type="compositionally biased region" description="Gly residues" evidence="1">
    <location>
        <begin position="45"/>
        <end position="58"/>
    </location>
</feature>
<dbReference type="RefSeq" id="WP_259546098.1">
    <property type="nucleotide sequence ID" value="NZ_BAABHW010000001.1"/>
</dbReference>
<gene>
    <name evidence="3" type="ORF">GCM10023209_12240</name>
</gene>
<name>A0ABP9L6E8_9RHOB</name>
<feature type="region of interest" description="Disordered" evidence="1">
    <location>
        <begin position="35"/>
        <end position="58"/>
    </location>
</feature>
<sequence length="58" mass="6418">MRDAAELTFWDFWPFYVIGAMAIFAVIVVFRGLNRRPDSSDNSAAGGGSDFMGKGGRW</sequence>
<keyword evidence="2" id="KW-0472">Membrane</keyword>
<evidence type="ECO:0000256" key="2">
    <source>
        <dbReference type="SAM" id="Phobius"/>
    </source>
</evidence>
<protein>
    <submittedName>
        <fullName evidence="3">Uncharacterized protein</fullName>
    </submittedName>
</protein>
<reference evidence="4" key="1">
    <citation type="journal article" date="2019" name="Int. J. Syst. Evol. Microbiol.">
        <title>The Global Catalogue of Microorganisms (GCM) 10K type strain sequencing project: providing services to taxonomists for standard genome sequencing and annotation.</title>
        <authorList>
            <consortium name="The Broad Institute Genomics Platform"/>
            <consortium name="The Broad Institute Genome Sequencing Center for Infectious Disease"/>
            <person name="Wu L."/>
            <person name="Ma J."/>
        </authorList>
    </citation>
    <scope>NUCLEOTIDE SEQUENCE [LARGE SCALE GENOMIC DNA]</scope>
    <source>
        <strain evidence="4">JCM 18015</strain>
    </source>
</reference>